<evidence type="ECO:0000256" key="4">
    <source>
        <dbReference type="ARBA" id="ARBA00022989"/>
    </source>
</evidence>
<evidence type="ECO:0000256" key="6">
    <source>
        <dbReference type="SAM" id="Phobius"/>
    </source>
</evidence>
<dbReference type="EMBL" id="JACIBX010000015">
    <property type="protein sequence ID" value="MBB3713508.1"/>
    <property type="molecule type" value="Genomic_DNA"/>
</dbReference>
<dbReference type="RefSeq" id="WP_183474985.1">
    <property type="nucleotide sequence ID" value="NZ_JACIBX010000015.1"/>
</dbReference>
<evidence type="ECO:0000256" key="2">
    <source>
        <dbReference type="ARBA" id="ARBA00009853"/>
    </source>
</evidence>
<evidence type="ECO:0000256" key="3">
    <source>
        <dbReference type="ARBA" id="ARBA00022692"/>
    </source>
</evidence>
<gene>
    <name evidence="8" type="ORF">FHS00_003112</name>
</gene>
<comment type="similarity">
    <text evidence="2">Belongs to the drug/metabolite transporter (DMT) superfamily. 10 TMS drug/metabolite exporter (DME) (TC 2.A.7.3) family.</text>
</comment>
<evidence type="ECO:0000256" key="5">
    <source>
        <dbReference type="ARBA" id="ARBA00023136"/>
    </source>
</evidence>
<feature type="transmembrane region" description="Helical" evidence="6">
    <location>
        <begin position="140"/>
        <end position="158"/>
    </location>
</feature>
<dbReference type="Proteomes" id="UP000576152">
    <property type="component" value="Unassembled WGS sequence"/>
</dbReference>
<dbReference type="InterPro" id="IPR037185">
    <property type="entry name" value="EmrE-like"/>
</dbReference>
<organism evidence="8 9">
    <name type="scientific">Limimaricola variabilis</name>
    <dbReference type="NCBI Taxonomy" id="1492771"/>
    <lineage>
        <taxon>Bacteria</taxon>
        <taxon>Pseudomonadati</taxon>
        <taxon>Pseudomonadota</taxon>
        <taxon>Alphaproteobacteria</taxon>
        <taxon>Rhodobacterales</taxon>
        <taxon>Paracoccaceae</taxon>
        <taxon>Limimaricola</taxon>
    </lineage>
</organism>
<evidence type="ECO:0000313" key="9">
    <source>
        <dbReference type="Proteomes" id="UP000576152"/>
    </source>
</evidence>
<dbReference type="Pfam" id="PF00892">
    <property type="entry name" value="EamA"/>
    <property type="match status" value="2"/>
</dbReference>
<feature type="transmembrane region" description="Helical" evidence="6">
    <location>
        <begin position="285"/>
        <end position="302"/>
    </location>
</feature>
<feature type="domain" description="EamA" evidence="7">
    <location>
        <begin position="23"/>
        <end position="154"/>
    </location>
</feature>
<protein>
    <submittedName>
        <fullName evidence="8">Drug/metabolite transporter (DMT)-like permease</fullName>
    </submittedName>
</protein>
<keyword evidence="4 6" id="KW-1133">Transmembrane helix</keyword>
<feature type="transmembrane region" description="Helical" evidence="6">
    <location>
        <begin position="198"/>
        <end position="222"/>
    </location>
</feature>
<dbReference type="InterPro" id="IPR000620">
    <property type="entry name" value="EamA_dom"/>
</dbReference>
<sequence length="320" mass="32903">MIRPRSKSPVARPRRGPSGEIGTGMALMVVAMALLPVGDTLAKLLTGVLPPMEVVAWRFVFQLAALSLLALLLRHRLRGPIFSPLLALSGLCAVVTMSGLVAAFAVMPIATAIAVFFVEPLILVLLAAPLLGERIGPRRYAAVAVGFLGALVVIRPGLDGFTPAALLPLASATGYAVNAVILRHAARSRSALTIQTGATFYATLISLGLLALLTATGLVAPLSASAPGWVWGMLPLVGMLSAATFLMIAEAFRRAEAGLLAPFQYLEIVGAVGLGFAVFGDLPDAMTALGTAIILGSGAYVVHRERAAGQGAAAQTAPQG</sequence>
<evidence type="ECO:0000256" key="1">
    <source>
        <dbReference type="ARBA" id="ARBA00004141"/>
    </source>
</evidence>
<comment type="subcellular location">
    <subcellularLocation>
        <location evidence="1">Membrane</location>
        <topology evidence="1">Multi-pass membrane protein</topology>
    </subcellularLocation>
</comment>
<keyword evidence="3 6" id="KW-0812">Transmembrane</keyword>
<keyword evidence="9" id="KW-1185">Reference proteome</keyword>
<dbReference type="SUPFAM" id="SSF103481">
    <property type="entry name" value="Multidrug resistance efflux transporter EmrE"/>
    <property type="match status" value="2"/>
</dbReference>
<name>A0ABR6HSH2_9RHOB</name>
<feature type="domain" description="EamA" evidence="7">
    <location>
        <begin position="164"/>
        <end position="297"/>
    </location>
</feature>
<evidence type="ECO:0000313" key="8">
    <source>
        <dbReference type="EMBL" id="MBB3713508.1"/>
    </source>
</evidence>
<feature type="transmembrane region" description="Helical" evidence="6">
    <location>
        <begin position="260"/>
        <end position="279"/>
    </location>
</feature>
<feature type="transmembrane region" description="Helical" evidence="6">
    <location>
        <begin position="54"/>
        <end position="73"/>
    </location>
</feature>
<feature type="transmembrane region" description="Helical" evidence="6">
    <location>
        <begin position="164"/>
        <end position="186"/>
    </location>
</feature>
<feature type="transmembrane region" description="Helical" evidence="6">
    <location>
        <begin position="112"/>
        <end position="131"/>
    </location>
</feature>
<comment type="caution">
    <text evidence="8">The sequence shown here is derived from an EMBL/GenBank/DDBJ whole genome shotgun (WGS) entry which is preliminary data.</text>
</comment>
<evidence type="ECO:0000259" key="7">
    <source>
        <dbReference type="Pfam" id="PF00892"/>
    </source>
</evidence>
<feature type="transmembrane region" description="Helical" evidence="6">
    <location>
        <begin position="21"/>
        <end position="42"/>
    </location>
</feature>
<feature type="transmembrane region" description="Helical" evidence="6">
    <location>
        <begin position="228"/>
        <end position="248"/>
    </location>
</feature>
<dbReference type="PANTHER" id="PTHR22911">
    <property type="entry name" value="ACYL-MALONYL CONDENSING ENZYME-RELATED"/>
    <property type="match status" value="1"/>
</dbReference>
<dbReference type="PANTHER" id="PTHR22911:SF6">
    <property type="entry name" value="SOLUTE CARRIER FAMILY 35 MEMBER G1"/>
    <property type="match status" value="1"/>
</dbReference>
<reference evidence="8 9" key="1">
    <citation type="submission" date="2020-08" db="EMBL/GenBank/DDBJ databases">
        <title>Genomic Encyclopedia of Type Strains, Phase III (KMG-III): the genomes of soil and plant-associated and newly described type strains.</title>
        <authorList>
            <person name="Whitman W."/>
        </authorList>
    </citation>
    <scope>NUCLEOTIDE SEQUENCE [LARGE SCALE GENOMIC DNA]</scope>
    <source>
        <strain evidence="8 9">CECT 8572</strain>
    </source>
</reference>
<accession>A0ABR6HSH2</accession>
<proteinExistence type="inferred from homology"/>
<keyword evidence="5 6" id="KW-0472">Membrane</keyword>
<feature type="transmembrane region" description="Helical" evidence="6">
    <location>
        <begin position="85"/>
        <end position="106"/>
    </location>
</feature>